<dbReference type="Gene3D" id="3.40.50.300">
    <property type="entry name" value="P-loop containing nucleotide triphosphate hydrolases"/>
    <property type="match status" value="1"/>
</dbReference>
<dbReference type="PANTHER" id="PTHR43023">
    <property type="entry name" value="PROTEIN TRIGALACTOSYLDIACYLGLYCEROL 3, CHLOROPLASTIC"/>
    <property type="match status" value="1"/>
</dbReference>
<dbReference type="GO" id="GO:0016887">
    <property type="term" value="F:ATP hydrolysis activity"/>
    <property type="evidence" value="ECO:0007669"/>
    <property type="project" value="InterPro"/>
</dbReference>
<dbReference type="SUPFAM" id="SSF52540">
    <property type="entry name" value="P-loop containing nucleoside triphosphate hydrolases"/>
    <property type="match status" value="1"/>
</dbReference>
<name>A0A1G6VA24_9BACT</name>
<dbReference type="SMART" id="SM00382">
    <property type="entry name" value="AAA"/>
    <property type="match status" value="1"/>
</dbReference>
<evidence type="ECO:0000313" key="6">
    <source>
        <dbReference type="Proteomes" id="UP000199060"/>
    </source>
</evidence>
<dbReference type="EMBL" id="FNAC01000033">
    <property type="protein sequence ID" value="SDD49867.1"/>
    <property type="molecule type" value="Genomic_DNA"/>
</dbReference>
<evidence type="ECO:0000256" key="3">
    <source>
        <dbReference type="ARBA" id="ARBA00022840"/>
    </source>
</evidence>
<keyword evidence="6" id="KW-1185">Reference proteome</keyword>
<dbReference type="InterPro" id="IPR017871">
    <property type="entry name" value="ABC_transporter-like_CS"/>
</dbReference>
<feature type="domain" description="ABC transporter" evidence="4">
    <location>
        <begin position="8"/>
        <end position="246"/>
    </location>
</feature>
<evidence type="ECO:0000259" key="4">
    <source>
        <dbReference type="PROSITE" id="PS50893"/>
    </source>
</evidence>
<dbReference type="PANTHER" id="PTHR43023:SF6">
    <property type="entry name" value="INTERMEMBRANE PHOSPHOLIPID TRANSPORT SYSTEM ATP-BINDING PROTEIN MLAF"/>
    <property type="match status" value="1"/>
</dbReference>
<dbReference type="Pfam" id="PF00005">
    <property type="entry name" value="ABC_tran"/>
    <property type="match status" value="1"/>
</dbReference>
<evidence type="ECO:0000256" key="1">
    <source>
        <dbReference type="ARBA" id="ARBA00022448"/>
    </source>
</evidence>
<dbReference type="InterPro" id="IPR027417">
    <property type="entry name" value="P-loop_NTPase"/>
</dbReference>
<dbReference type="GO" id="GO:0005524">
    <property type="term" value="F:ATP binding"/>
    <property type="evidence" value="ECO:0007669"/>
    <property type="project" value="UniProtKB-KW"/>
</dbReference>
<reference evidence="6" key="1">
    <citation type="submission" date="2016-10" db="EMBL/GenBank/DDBJ databases">
        <authorList>
            <person name="Varghese N."/>
            <person name="Submissions S."/>
        </authorList>
    </citation>
    <scope>NUCLEOTIDE SEQUENCE [LARGE SCALE GENOMIC DNA]</scope>
    <source>
        <strain evidence="6">DSM 23095</strain>
    </source>
</reference>
<accession>A0A1G6VA24</accession>
<evidence type="ECO:0000256" key="2">
    <source>
        <dbReference type="ARBA" id="ARBA00022741"/>
    </source>
</evidence>
<keyword evidence="1" id="KW-0813">Transport</keyword>
<dbReference type="InterPro" id="IPR003439">
    <property type="entry name" value="ABC_transporter-like_ATP-bd"/>
</dbReference>
<sequence length="246" mass="27640">MNKEAAIITVDHLSKAFGSNVVLTDFSMELNPGENLVILGKSGSGKSVLIKCIINLIAPDQGKIRVLGKDISELDQEEMDKLRADIGFLFQSNALYDSMTVRQNLEFPLRRHWTEEEREKNAKNAVTEALEDVGLAHTLNMMPSELSGGMRKRVALARTLILKPKVILYDEPTTGLDPITAREISNLIVKIQKKYQTASIIISHDMNCIRITSNRVIMLIEGKNYASDTLENLKQNPDPKIREFFD</sequence>
<evidence type="ECO:0000313" key="5">
    <source>
        <dbReference type="EMBL" id="SDD49867.1"/>
    </source>
</evidence>
<dbReference type="PROSITE" id="PS50893">
    <property type="entry name" value="ABC_TRANSPORTER_2"/>
    <property type="match status" value="1"/>
</dbReference>
<keyword evidence="3 5" id="KW-0067">ATP-binding</keyword>
<dbReference type="STRING" id="686796.SAMN04488104_103333"/>
<dbReference type="PROSITE" id="PS00211">
    <property type="entry name" value="ABC_TRANSPORTER_1"/>
    <property type="match status" value="1"/>
</dbReference>
<proteinExistence type="predicted"/>
<organism evidence="5 6">
    <name type="scientific">Algoriphagus faecimaris</name>
    <dbReference type="NCBI Taxonomy" id="686796"/>
    <lineage>
        <taxon>Bacteria</taxon>
        <taxon>Pseudomonadati</taxon>
        <taxon>Bacteroidota</taxon>
        <taxon>Cytophagia</taxon>
        <taxon>Cytophagales</taxon>
        <taxon>Cyclobacteriaceae</taxon>
        <taxon>Algoriphagus</taxon>
    </lineage>
</organism>
<dbReference type="OrthoDB" id="1114670at2"/>
<protein>
    <submittedName>
        <fullName evidence="5">Phospholipid/cholesterol/gamma-HCH transport system ATP-binding protein</fullName>
    </submittedName>
</protein>
<dbReference type="RefSeq" id="WP_087940439.1">
    <property type="nucleotide sequence ID" value="NZ_FNAC01000033.1"/>
</dbReference>
<keyword evidence="2" id="KW-0547">Nucleotide-binding</keyword>
<gene>
    <name evidence="5" type="ORF">SAMN04488104_103333</name>
</gene>
<dbReference type="InterPro" id="IPR003593">
    <property type="entry name" value="AAA+_ATPase"/>
</dbReference>
<dbReference type="Proteomes" id="UP000199060">
    <property type="component" value="Unassembled WGS sequence"/>
</dbReference>
<dbReference type="AlphaFoldDB" id="A0A1G6VA24"/>